<feature type="transmembrane region" description="Helical" evidence="1">
    <location>
        <begin position="468"/>
        <end position="485"/>
    </location>
</feature>
<name>A0A7J4JGV3_9ARCH</name>
<reference evidence="2" key="1">
    <citation type="journal article" date="2020" name="bioRxiv">
        <title>A rank-normalized archaeal taxonomy based on genome phylogeny resolves widespread incomplete and uneven classifications.</title>
        <authorList>
            <person name="Rinke C."/>
            <person name="Chuvochina M."/>
            <person name="Mussig A.J."/>
            <person name="Chaumeil P.-A."/>
            <person name="Waite D.W."/>
            <person name="Whitman W.B."/>
            <person name="Parks D.H."/>
            <person name="Hugenholtz P."/>
        </authorList>
    </citation>
    <scope>NUCLEOTIDE SEQUENCE</scope>
    <source>
        <strain evidence="2">UBA10219</strain>
    </source>
</reference>
<keyword evidence="1" id="KW-1133">Transmembrane helix</keyword>
<dbReference type="AlphaFoldDB" id="A0A7J4JGV3"/>
<reference evidence="3" key="2">
    <citation type="submission" date="2021-03" db="EMBL/GenBank/DDBJ databases">
        <authorList>
            <person name="Jaffe A."/>
        </authorList>
    </citation>
    <scope>NUCLEOTIDE SEQUENCE</scope>
    <source>
        <strain evidence="3">RIFCSPLOWO2_01_FULL_58_19</strain>
    </source>
</reference>
<protein>
    <submittedName>
        <fullName evidence="2">Uncharacterized protein</fullName>
    </submittedName>
</protein>
<sequence>MNKLFTVLIAFLALLGGAFAEGYGQTAPYGQYGLYSNGGSWAFPSVNSSPFEQGAEYTIRNSYVVDAEFPEELLVGAGVGYGNPEAGFGNRYAYDDYAYGNYAYDDYAFPPYGGEAYGQPAYGQPVDGYGYGYAPDAMDSMDYYPRDRTIESLGNGYVSRAYNAGGKINLPEQSYNNRVFSAPLYSEIGLVLYEKGQGFTVQEGETMFKNVFIKNESLEPFYVDEVQVNEGSQAVNVQVLGSLSVVLPGTQGSVKLVLEGLSVEADEVVEASFTVMGHYPSLQPQAVGPKAFLVYVNAAEEAKPLPPVLPAKAEEARPARTAEPRPAAALPVEAVEARPVVASDVEVLNYTEAVRVIDQAEVKVTLKNNAASAKKVFVDVPSDQVDVRGRDVELAAGETKTLSLEALPLGKGEGVFNAALVVSVDGVSTRNPVAFQVEKPVLTGTLPGAAEALVKDGVTALASLGSNAWAVGLLVLLIVAAVLLLKDRLQVEAPSAQEQVWMSYSPPSNR</sequence>
<keyword evidence="1" id="KW-0812">Transmembrane</keyword>
<organism evidence="2 4">
    <name type="scientific">Candidatus Iainarchaeum sp</name>
    <dbReference type="NCBI Taxonomy" id="3101447"/>
    <lineage>
        <taxon>Archaea</taxon>
        <taxon>Candidatus Iainarchaeota</taxon>
        <taxon>Candidatus Iainarchaeia</taxon>
        <taxon>Candidatus Iainarchaeales</taxon>
        <taxon>Candidatus Iainarchaeaceae</taxon>
        <taxon>Candidatus Iainarchaeum</taxon>
    </lineage>
</organism>
<reference evidence="3" key="3">
    <citation type="submission" date="2021-05" db="EMBL/GenBank/DDBJ databases">
        <title>Protein family content uncovers lineage relationships and bacterial pathway maintenance mechanisms in DPANN archaea.</title>
        <authorList>
            <person name="Castelle C.J."/>
            <person name="Meheust R."/>
            <person name="Jaffe A.L."/>
            <person name="Seitz K."/>
            <person name="Gong X."/>
            <person name="Baker B.J."/>
            <person name="Banfield J.F."/>
        </authorList>
    </citation>
    <scope>NUCLEOTIDE SEQUENCE</scope>
    <source>
        <strain evidence="3">RIFCSPLOWO2_01_FULL_58_19</strain>
    </source>
</reference>
<evidence type="ECO:0000313" key="2">
    <source>
        <dbReference type="EMBL" id="HIH16918.1"/>
    </source>
</evidence>
<evidence type="ECO:0000256" key="1">
    <source>
        <dbReference type="SAM" id="Phobius"/>
    </source>
</evidence>
<proteinExistence type="predicted"/>
<keyword evidence="1" id="KW-0472">Membrane</keyword>
<dbReference type="Proteomes" id="UP000564964">
    <property type="component" value="Unassembled WGS sequence"/>
</dbReference>
<dbReference type="EMBL" id="DUGH01000142">
    <property type="protein sequence ID" value="HIH16918.1"/>
    <property type="molecule type" value="Genomic_DNA"/>
</dbReference>
<accession>A0A7J4JGV3</accession>
<evidence type="ECO:0000313" key="3">
    <source>
        <dbReference type="EMBL" id="MBS3063149.1"/>
    </source>
</evidence>
<evidence type="ECO:0000313" key="4">
    <source>
        <dbReference type="Proteomes" id="UP000564964"/>
    </source>
</evidence>
<gene>
    <name evidence="2" type="ORF">HA252_05945</name>
    <name evidence="3" type="ORF">J4203_04705</name>
</gene>
<dbReference type="EMBL" id="JAGVWE010000004">
    <property type="protein sequence ID" value="MBS3063149.1"/>
    <property type="molecule type" value="Genomic_DNA"/>
</dbReference>
<dbReference type="Proteomes" id="UP000678237">
    <property type="component" value="Unassembled WGS sequence"/>
</dbReference>
<comment type="caution">
    <text evidence="2">The sequence shown here is derived from an EMBL/GenBank/DDBJ whole genome shotgun (WGS) entry which is preliminary data.</text>
</comment>